<proteinExistence type="predicted"/>
<gene>
    <name evidence="1" type="ORF">LXN57_03085</name>
</gene>
<comment type="caution">
    <text evidence="1">The sequence shown here is derived from an EMBL/GenBank/DDBJ whole genome shotgun (WGS) entry which is preliminary data.</text>
</comment>
<evidence type="ECO:0000313" key="1">
    <source>
        <dbReference type="EMBL" id="MCM4076547.1"/>
    </source>
</evidence>
<dbReference type="EMBL" id="JAMQOL010000003">
    <property type="protein sequence ID" value="MCM4076547.1"/>
    <property type="molecule type" value="Genomic_DNA"/>
</dbReference>
<evidence type="ECO:0000313" key="2">
    <source>
        <dbReference type="Proteomes" id="UP001523216"/>
    </source>
</evidence>
<name>A0ABT0XTP1_9ACTN</name>
<sequence>MNLGAQMADVGGNWLVELTVVASRAVSTVEIRYGGQEITVPVPPGGLVTVPGLVRSPDDVAEFRGFDGAGEPRSVAYYLPLTESDREMGWPAESLWAS</sequence>
<keyword evidence="2" id="KW-1185">Reference proteome</keyword>
<dbReference type="RefSeq" id="WP_251796450.1">
    <property type="nucleotide sequence ID" value="NZ_JAMQOL010000003.1"/>
</dbReference>
<accession>A0ABT0XTP1</accession>
<protein>
    <submittedName>
        <fullName evidence="1">Uncharacterized protein</fullName>
    </submittedName>
</protein>
<organism evidence="1 2">
    <name type="scientific">Paractinoplanes hotanensis</name>
    <dbReference type="NCBI Taxonomy" id="2906497"/>
    <lineage>
        <taxon>Bacteria</taxon>
        <taxon>Bacillati</taxon>
        <taxon>Actinomycetota</taxon>
        <taxon>Actinomycetes</taxon>
        <taxon>Micromonosporales</taxon>
        <taxon>Micromonosporaceae</taxon>
        <taxon>Paractinoplanes</taxon>
    </lineage>
</organism>
<dbReference type="Proteomes" id="UP001523216">
    <property type="component" value="Unassembled WGS sequence"/>
</dbReference>
<reference evidence="1 2" key="1">
    <citation type="submission" date="2022-06" db="EMBL/GenBank/DDBJ databases">
        <title>Actinoplanes abujensis sp. nov., isolated from Nigerian arid soil.</title>
        <authorList>
            <person name="Ding P."/>
        </authorList>
    </citation>
    <scope>NUCLEOTIDE SEQUENCE [LARGE SCALE GENOMIC DNA]</scope>
    <source>
        <strain evidence="2">TRM88002</strain>
    </source>
</reference>